<protein>
    <submittedName>
        <fullName evidence="3">Helix-turn-helix transcriptional regulator</fullName>
    </submittedName>
</protein>
<organism evidence="3 4">
    <name type="scientific">Solirubrobacter ginsenosidimutans</name>
    <dbReference type="NCBI Taxonomy" id="490573"/>
    <lineage>
        <taxon>Bacteria</taxon>
        <taxon>Bacillati</taxon>
        <taxon>Actinomycetota</taxon>
        <taxon>Thermoleophilia</taxon>
        <taxon>Solirubrobacterales</taxon>
        <taxon>Solirubrobacteraceae</taxon>
        <taxon>Solirubrobacter</taxon>
    </lineage>
</organism>
<evidence type="ECO:0000259" key="2">
    <source>
        <dbReference type="PROSITE" id="PS50943"/>
    </source>
</evidence>
<feature type="region of interest" description="Disordered" evidence="1">
    <location>
        <begin position="93"/>
        <end position="133"/>
    </location>
</feature>
<evidence type="ECO:0000256" key="1">
    <source>
        <dbReference type="SAM" id="MobiDB-lite"/>
    </source>
</evidence>
<dbReference type="RefSeq" id="WP_270044202.1">
    <property type="nucleotide sequence ID" value="NZ_JAPDOD010000039.1"/>
</dbReference>
<dbReference type="Proteomes" id="UP001149140">
    <property type="component" value="Unassembled WGS sequence"/>
</dbReference>
<dbReference type="SMART" id="SM00530">
    <property type="entry name" value="HTH_XRE"/>
    <property type="match status" value="1"/>
</dbReference>
<comment type="caution">
    <text evidence="3">The sequence shown here is derived from an EMBL/GenBank/DDBJ whole genome shotgun (WGS) entry which is preliminary data.</text>
</comment>
<accession>A0A9X3MY39</accession>
<dbReference type="GO" id="GO:0003677">
    <property type="term" value="F:DNA binding"/>
    <property type="evidence" value="ECO:0007669"/>
    <property type="project" value="InterPro"/>
</dbReference>
<name>A0A9X3MY39_9ACTN</name>
<dbReference type="PROSITE" id="PS50943">
    <property type="entry name" value="HTH_CROC1"/>
    <property type="match status" value="1"/>
</dbReference>
<dbReference type="Gene3D" id="1.10.260.40">
    <property type="entry name" value="lambda repressor-like DNA-binding domains"/>
    <property type="match status" value="1"/>
</dbReference>
<reference evidence="3" key="1">
    <citation type="submission" date="2022-10" db="EMBL/GenBank/DDBJ databases">
        <title>The WGS of Solirubrobacter ginsenosidimutans DSM 21036.</title>
        <authorList>
            <person name="Jiang Z."/>
        </authorList>
    </citation>
    <scope>NUCLEOTIDE SEQUENCE</scope>
    <source>
        <strain evidence="3">DSM 21036</strain>
    </source>
</reference>
<feature type="domain" description="HTH cro/C1-type" evidence="2">
    <location>
        <begin position="33"/>
        <end position="79"/>
    </location>
</feature>
<feature type="non-terminal residue" evidence="3">
    <location>
        <position position="133"/>
    </location>
</feature>
<proteinExistence type="predicted"/>
<dbReference type="PANTHER" id="PTHR35010">
    <property type="entry name" value="BLL4672 PROTEIN-RELATED"/>
    <property type="match status" value="1"/>
</dbReference>
<feature type="compositionally biased region" description="Low complexity" evidence="1">
    <location>
        <begin position="106"/>
        <end position="116"/>
    </location>
</feature>
<keyword evidence="4" id="KW-1185">Reference proteome</keyword>
<dbReference type="Pfam" id="PF13560">
    <property type="entry name" value="HTH_31"/>
    <property type="match status" value="1"/>
</dbReference>
<dbReference type="AlphaFoldDB" id="A0A9X3MY39"/>
<dbReference type="EMBL" id="JAPDOD010000039">
    <property type="protein sequence ID" value="MDA0164949.1"/>
    <property type="molecule type" value="Genomic_DNA"/>
</dbReference>
<evidence type="ECO:0000313" key="3">
    <source>
        <dbReference type="EMBL" id="MDA0164949.1"/>
    </source>
</evidence>
<dbReference type="SUPFAM" id="SSF47413">
    <property type="entry name" value="lambda repressor-like DNA-binding domains"/>
    <property type="match status" value="1"/>
</dbReference>
<dbReference type="InterPro" id="IPR010982">
    <property type="entry name" value="Lambda_DNA-bd_dom_sf"/>
</dbReference>
<gene>
    <name evidence="3" type="ORF">OM076_32060</name>
</gene>
<dbReference type="InterPro" id="IPR001387">
    <property type="entry name" value="Cro/C1-type_HTH"/>
</dbReference>
<dbReference type="CDD" id="cd00093">
    <property type="entry name" value="HTH_XRE"/>
    <property type="match status" value="1"/>
</dbReference>
<sequence>MQQEFGAYLRSRRERVGPQEVGLSVAGARRTPGLRREELAQLAAVSVDYVVRLEQGRLRPSESVLAALARALRLSPAEREALFTLGRPPLGWEEAREPRVGGAGGAMADTRAAAGKARGDGAGGSARREGAGG</sequence>
<evidence type="ECO:0000313" key="4">
    <source>
        <dbReference type="Proteomes" id="UP001149140"/>
    </source>
</evidence>
<dbReference type="PANTHER" id="PTHR35010:SF2">
    <property type="entry name" value="BLL4672 PROTEIN"/>
    <property type="match status" value="1"/>
</dbReference>